<protein>
    <submittedName>
        <fullName evidence="1">Uncharacterized protein</fullName>
    </submittedName>
</protein>
<proteinExistence type="predicted"/>
<reference evidence="2" key="1">
    <citation type="submission" date="2016-10" db="EMBL/GenBank/DDBJ databases">
        <authorList>
            <person name="Varghese N."/>
            <person name="Submissions S."/>
        </authorList>
    </citation>
    <scope>NUCLEOTIDE SEQUENCE [LARGE SCALE GENOMIC DNA]</scope>
    <source>
        <strain evidence="2">SP</strain>
    </source>
</reference>
<dbReference type="EMBL" id="FNPI01000008">
    <property type="protein sequence ID" value="SDZ22521.1"/>
    <property type="molecule type" value="Genomic_DNA"/>
</dbReference>
<gene>
    <name evidence="1" type="ORF">SAMN05421736_10810</name>
</gene>
<dbReference type="AlphaFoldDB" id="A0A1H3RB88"/>
<accession>A0A1H3RB88</accession>
<organism evidence="1 2">
    <name type="scientific">Evansella caseinilytica</name>
    <dbReference type="NCBI Taxonomy" id="1503961"/>
    <lineage>
        <taxon>Bacteria</taxon>
        <taxon>Bacillati</taxon>
        <taxon>Bacillota</taxon>
        <taxon>Bacilli</taxon>
        <taxon>Bacillales</taxon>
        <taxon>Bacillaceae</taxon>
        <taxon>Evansella</taxon>
    </lineage>
</organism>
<dbReference type="STRING" id="1503961.SAMN05421736_10810"/>
<keyword evidence="2" id="KW-1185">Reference proteome</keyword>
<name>A0A1H3RB88_9BACI</name>
<evidence type="ECO:0000313" key="1">
    <source>
        <dbReference type="EMBL" id="SDZ22521.1"/>
    </source>
</evidence>
<dbReference type="Proteomes" id="UP000198935">
    <property type="component" value="Unassembled WGS sequence"/>
</dbReference>
<evidence type="ECO:0000313" key="2">
    <source>
        <dbReference type="Proteomes" id="UP000198935"/>
    </source>
</evidence>
<sequence>MNRLGETDIVDPVPVSVTTSSLVAENRPEL</sequence>